<dbReference type="InterPro" id="IPR005031">
    <property type="entry name" value="COQ10_START"/>
</dbReference>
<protein>
    <submittedName>
        <fullName evidence="3">Polyketide cyclase/dehydrase/lipid transport protein</fullName>
    </submittedName>
</protein>
<dbReference type="InterPro" id="IPR047137">
    <property type="entry name" value="ORF3"/>
</dbReference>
<name>A0A562IE55_MICOL</name>
<sequence>MSGNAGAPTGGILAGMAQTVRGNPAFARLGDEAKRYAFAKAEQMVDNLTGRIEETGKSGSLRAGLVGAKAVAEGKSPARASVQAGMAMLKEKVKSVFRRGKKGGGGKIKVTNIEENIDIGLPVDQVYNHWTEFEEFNKFMKGVEGVERTGDTEANWRVRVFKSRRTWKATIQEMVPDRRIVWTSEGAKGSTRGVVTFHPLADDLTRVLLVMEYYPAGLFEKVGNIWRAGGRRARLDLKHFRRHTMMAQGEPPEGWRGEIRNAQLVRRSDEEPQDEDAQGQERQGGEDENPQKQQQARRDERADEILDRGSRDDREDDEERPRGDEVEPGDD</sequence>
<accession>A0A562IE55</accession>
<dbReference type="RefSeq" id="WP_145775730.1">
    <property type="nucleotide sequence ID" value="NZ_BAAATQ010000097.1"/>
</dbReference>
<dbReference type="Pfam" id="PF03364">
    <property type="entry name" value="Polyketide_cyc"/>
    <property type="match status" value="1"/>
</dbReference>
<proteinExistence type="predicted"/>
<dbReference type="AlphaFoldDB" id="A0A562IE55"/>
<evidence type="ECO:0000259" key="2">
    <source>
        <dbReference type="Pfam" id="PF03364"/>
    </source>
</evidence>
<dbReference type="OrthoDB" id="3695445at2"/>
<organism evidence="3 4">
    <name type="scientific">Micromonospora olivasterospora</name>
    <dbReference type="NCBI Taxonomy" id="1880"/>
    <lineage>
        <taxon>Bacteria</taxon>
        <taxon>Bacillati</taxon>
        <taxon>Actinomycetota</taxon>
        <taxon>Actinomycetes</taxon>
        <taxon>Micromonosporales</taxon>
        <taxon>Micromonosporaceae</taxon>
        <taxon>Micromonospora</taxon>
    </lineage>
</organism>
<dbReference type="InterPro" id="IPR023393">
    <property type="entry name" value="START-like_dom_sf"/>
</dbReference>
<feature type="region of interest" description="Disordered" evidence="1">
    <location>
        <begin position="265"/>
        <end position="331"/>
    </location>
</feature>
<comment type="caution">
    <text evidence="3">The sequence shown here is derived from an EMBL/GenBank/DDBJ whole genome shotgun (WGS) entry which is preliminary data.</text>
</comment>
<feature type="domain" description="Coenzyme Q-binding protein COQ10 START" evidence="2">
    <location>
        <begin position="119"/>
        <end position="239"/>
    </location>
</feature>
<dbReference type="EMBL" id="VLKE01000001">
    <property type="protein sequence ID" value="TWH69078.1"/>
    <property type="molecule type" value="Genomic_DNA"/>
</dbReference>
<dbReference type="Proteomes" id="UP000319825">
    <property type="component" value="Unassembled WGS sequence"/>
</dbReference>
<dbReference type="PANTHER" id="PTHR33824:SF7">
    <property type="entry name" value="POLYKETIDE CYCLASE_DEHYDRASE AND LIPID TRANSPORT SUPERFAMILY PROTEIN"/>
    <property type="match status" value="1"/>
</dbReference>
<dbReference type="CDD" id="cd07817">
    <property type="entry name" value="SRPBCC_8"/>
    <property type="match status" value="1"/>
</dbReference>
<gene>
    <name evidence="3" type="ORF">JD77_04080</name>
</gene>
<evidence type="ECO:0000313" key="4">
    <source>
        <dbReference type="Proteomes" id="UP000319825"/>
    </source>
</evidence>
<keyword evidence="4" id="KW-1185">Reference proteome</keyword>
<dbReference type="SUPFAM" id="SSF55961">
    <property type="entry name" value="Bet v1-like"/>
    <property type="match status" value="1"/>
</dbReference>
<evidence type="ECO:0000313" key="3">
    <source>
        <dbReference type="EMBL" id="TWH69078.1"/>
    </source>
</evidence>
<reference evidence="3 4" key="1">
    <citation type="submission" date="2019-07" db="EMBL/GenBank/DDBJ databases">
        <title>R&amp;d 2014.</title>
        <authorList>
            <person name="Klenk H.-P."/>
        </authorList>
    </citation>
    <scope>NUCLEOTIDE SEQUENCE [LARGE SCALE GENOMIC DNA]</scope>
    <source>
        <strain evidence="3 4">DSM 43868</strain>
    </source>
</reference>
<feature type="compositionally biased region" description="Basic and acidic residues" evidence="1">
    <location>
        <begin position="296"/>
        <end position="325"/>
    </location>
</feature>
<dbReference type="Gene3D" id="3.30.530.20">
    <property type="match status" value="1"/>
</dbReference>
<dbReference type="PANTHER" id="PTHR33824">
    <property type="entry name" value="POLYKETIDE CYCLASE/DEHYDRASE AND LIPID TRANSPORT SUPERFAMILY PROTEIN"/>
    <property type="match status" value="1"/>
</dbReference>
<evidence type="ECO:0000256" key="1">
    <source>
        <dbReference type="SAM" id="MobiDB-lite"/>
    </source>
</evidence>